<dbReference type="AlphaFoldDB" id="A0A9P5H579"/>
<accession>A0A9P5H579</accession>
<dbReference type="PROSITE" id="PS50186">
    <property type="entry name" value="DEP"/>
    <property type="match status" value="1"/>
</dbReference>
<evidence type="ECO:0000256" key="1">
    <source>
        <dbReference type="ARBA" id="ARBA00022700"/>
    </source>
</evidence>
<dbReference type="InterPro" id="IPR016137">
    <property type="entry name" value="RGS"/>
</dbReference>
<evidence type="ECO:0000313" key="5">
    <source>
        <dbReference type="Proteomes" id="UP000722485"/>
    </source>
</evidence>
<feature type="domain" description="RGS" evidence="2">
    <location>
        <begin position="137"/>
        <end position="265"/>
    </location>
</feature>
<keyword evidence="1" id="KW-0734">Signal transduction inhibitor</keyword>
<dbReference type="InterPro" id="IPR036388">
    <property type="entry name" value="WH-like_DNA-bd_sf"/>
</dbReference>
<sequence>MNQTTTGLLRMTDDERPFSKTCSERRVNGRLYHDTFTGKAAIDWLLDYSTVMDMREAIEVSSLFIQNNLIDLAFPDRLYASQNPDYKLFQPTKNALYTLSQQGRELVNPTGLSRSASINKRDTAPQRCNLRDTNSHKLDKILTDPTLRLLFREHLRETLCEENLAFYEEVDIFIRICKAAIRGLLESAETSSVDEAKGQLGLSYGIYNTFLAPGSPRELNINHQLRRNLASRMSKAVTQDNAIADTLQEVTSLFEDAQSAIFKLMTSCRNFFTARSIHPK</sequence>
<dbReference type="InterPro" id="IPR036390">
    <property type="entry name" value="WH_DNA-bd_sf"/>
</dbReference>
<evidence type="ECO:0000259" key="3">
    <source>
        <dbReference type="PROSITE" id="PS50186"/>
    </source>
</evidence>
<dbReference type="SMART" id="SM00049">
    <property type="entry name" value="DEP"/>
    <property type="match status" value="1"/>
</dbReference>
<evidence type="ECO:0000259" key="2">
    <source>
        <dbReference type="PROSITE" id="PS50132"/>
    </source>
</evidence>
<organism evidence="4 5">
    <name type="scientific">Cylindrodendrum hubeiense</name>
    <dbReference type="NCBI Taxonomy" id="595255"/>
    <lineage>
        <taxon>Eukaryota</taxon>
        <taxon>Fungi</taxon>
        <taxon>Dikarya</taxon>
        <taxon>Ascomycota</taxon>
        <taxon>Pezizomycotina</taxon>
        <taxon>Sordariomycetes</taxon>
        <taxon>Hypocreomycetidae</taxon>
        <taxon>Hypocreales</taxon>
        <taxon>Nectriaceae</taxon>
        <taxon>Cylindrodendrum</taxon>
    </lineage>
</organism>
<dbReference type="PANTHER" id="PTHR10845:SF192">
    <property type="entry name" value="DOUBLE HIT, ISOFORM B"/>
    <property type="match status" value="1"/>
</dbReference>
<evidence type="ECO:0000313" key="4">
    <source>
        <dbReference type="EMBL" id="KAF7549241.1"/>
    </source>
</evidence>
<gene>
    <name evidence="4" type="ORF">G7Z17_g6516</name>
</gene>
<dbReference type="SUPFAM" id="SSF48097">
    <property type="entry name" value="Regulator of G-protein signaling, RGS"/>
    <property type="match status" value="1"/>
</dbReference>
<dbReference type="GO" id="GO:0009968">
    <property type="term" value="P:negative regulation of signal transduction"/>
    <property type="evidence" value="ECO:0007669"/>
    <property type="project" value="UniProtKB-KW"/>
</dbReference>
<keyword evidence="5" id="KW-1185">Reference proteome</keyword>
<reference evidence="4" key="1">
    <citation type="submission" date="2020-03" db="EMBL/GenBank/DDBJ databases">
        <title>Draft Genome Sequence of Cylindrodendrum hubeiense.</title>
        <authorList>
            <person name="Buettner E."/>
            <person name="Kellner H."/>
        </authorList>
    </citation>
    <scope>NUCLEOTIDE SEQUENCE</scope>
    <source>
        <strain evidence="4">IHI 201604</strain>
    </source>
</reference>
<feature type="domain" description="DEP" evidence="3">
    <location>
        <begin position="14"/>
        <end position="101"/>
    </location>
</feature>
<dbReference type="Gene3D" id="1.10.167.10">
    <property type="entry name" value="Regulator of G-protein Signalling 4, domain 2"/>
    <property type="match status" value="1"/>
</dbReference>
<dbReference type="Pfam" id="PF00615">
    <property type="entry name" value="RGS"/>
    <property type="match status" value="1"/>
</dbReference>
<dbReference type="EMBL" id="JAANBB010000127">
    <property type="protein sequence ID" value="KAF7549241.1"/>
    <property type="molecule type" value="Genomic_DNA"/>
</dbReference>
<dbReference type="SMART" id="SM00315">
    <property type="entry name" value="RGS"/>
    <property type="match status" value="1"/>
</dbReference>
<dbReference type="InterPro" id="IPR036305">
    <property type="entry name" value="RGS_sf"/>
</dbReference>
<name>A0A9P5H579_9HYPO</name>
<dbReference type="Gene3D" id="1.10.10.10">
    <property type="entry name" value="Winged helix-like DNA-binding domain superfamily/Winged helix DNA-binding domain"/>
    <property type="match status" value="1"/>
</dbReference>
<dbReference type="OrthoDB" id="196547at2759"/>
<dbReference type="GO" id="GO:0035556">
    <property type="term" value="P:intracellular signal transduction"/>
    <property type="evidence" value="ECO:0007669"/>
    <property type="project" value="InterPro"/>
</dbReference>
<protein>
    <submittedName>
        <fullName evidence="4">Uncharacterized protein</fullName>
    </submittedName>
</protein>
<dbReference type="PANTHER" id="PTHR10845">
    <property type="entry name" value="REGULATOR OF G PROTEIN SIGNALING"/>
    <property type="match status" value="1"/>
</dbReference>
<dbReference type="SUPFAM" id="SSF46785">
    <property type="entry name" value="Winged helix' DNA-binding domain"/>
    <property type="match status" value="1"/>
</dbReference>
<dbReference type="Proteomes" id="UP000722485">
    <property type="component" value="Unassembled WGS sequence"/>
</dbReference>
<dbReference type="InterPro" id="IPR044926">
    <property type="entry name" value="RGS_subdomain_2"/>
</dbReference>
<dbReference type="Pfam" id="PF00610">
    <property type="entry name" value="DEP"/>
    <property type="match status" value="1"/>
</dbReference>
<proteinExistence type="predicted"/>
<dbReference type="InterPro" id="IPR000591">
    <property type="entry name" value="DEP_dom"/>
</dbReference>
<comment type="caution">
    <text evidence="4">The sequence shown here is derived from an EMBL/GenBank/DDBJ whole genome shotgun (WGS) entry which is preliminary data.</text>
</comment>
<dbReference type="PROSITE" id="PS50132">
    <property type="entry name" value="RGS"/>
    <property type="match status" value="1"/>
</dbReference>